<dbReference type="PANTHER" id="PTHR43126">
    <property type="entry name" value="D-ALANYL-D-ALANINE DIPEPTIDASE"/>
    <property type="match status" value="1"/>
</dbReference>
<evidence type="ECO:0000256" key="2">
    <source>
        <dbReference type="ARBA" id="ARBA00022670"/>
    </source>
</evidence>
<dbReference type="GO" id="GO:0008237">
    <property type="term" value="F:metallopeptidase activity"/>
    <property type="evidence" value="ECO:0007669"/>
    <property type="project" value="UniProtKB-KW"/>
</dbReference>
<dbReference type="GO" id="GO:0160237">
    <property type="term" value="F:D-Ala-D-Ala dipeptidase activity"/>
    <property type="evidence" value="ECO:0007669"/>
    <property type="project" value="UniProtKB-EC"/>
</dbReference>
<feature type="site" description="Transition state stabilizer" evidence="9">
    <location>
        <position position="177"/>
    </location>
</feature>
<keyword evidence="2 9" id="KW-0645">Protease</keyword>
<evidence type="ECO:0000313" key="13">
    <source>
        <dbReference type="Proteomes" id="UP000640274"/>
    </source>
</evidence>
<reference evidence="12" key="1">
    <citation type="submission" date="2020-12" db="EMBL/GenBank/DDBJ databases">
        <authorList>
            <person name="Huq M.A."/>
        </authorList>
    </citation>
    <scope>NUCLEOTIDE SEQUENCE</scope>
    <source>
        <strain evidence="12">MAHUQ-46</strain>
    </source>
</reference>
<dbReference type="Gene3D" id="3.30.1380.10">
    <property type="match status" value="1"/>
</dbReference>
<keyword evidence="3 9" id="KW-0479">Metal-binding</keyword>
<sequence>MKGNKKAAVQIGAWGLAALLIASGCSAQSRTYPPQETEHIPSSFIQGANNGNHNFQDINPVSESSAGQAASGADSGEPPGNHVEGTEQGQDQDQQEEEAAVVKQYKLPEGFVYLDEVLESAHYDIRYNSDYNFVGERIDGYKASTAIMTEKAAEALQKASEKLAPLGYELNIYDGYRPAKAVAHFIRWSKESGDDMKELFYPDIDKSRLFKMGYLSSKSAHSRGSTVDLSIVHKDTGEEVDMGSSFDYLGERSHHGTTLINAQQTANRNVLKKAMEDSGFRSYSKEWWHYTLNDEPFPKTYFDFDVE</sequence>
<evidence type="ECO:0000256" key="7">
    <source>
        <dbReference type="ARBA" id="ARBA00023049"/>
    </source>
</evidence>
<keyword evidence="11" id="KW-0732">Signal</keyword>
<dbReference type="PROSITE" id="PS51257">
    <property type="entry name" value="PROKAR_LIPOPROTEIN"/>
    <property type="match status" value="1"/>
</dbReference>
<dbReference type="InterPro" id="IPR009045">
    <property type="entry name" value="Zn_M74/Hedgehog-like"/>
</dbReference>
<dbReference type="AlphaFoldDB" id="A0A934J3U0"/>
<dbReference type="Pfam" id="PF01427">
    <property type="entry name" value="Peptidase_M15"/>
    <property type="match status" value="1"/>
</dbReference>
<dbReference type="GO" id="GO:0008270">
    <property type="term" value="F:zinc ion binding"/>
    <property type="evidence" value="ECO:0007669"/>
    <property type="project" value="UniProtKB-UniRule"/>
</dbReference>
<comment type="cofactor">
    <cofactor evidence="9">
        <name>Zn(2+)</name>
        <dbReference type="ChEBI" id="CHEBI:29105"/>
    </cofactor>
    <text evidence="9">Binds 1 zinc ion per subunit.</text>
</comment>
<evidence type="ECO:0000256" key="4">
    <source>
        <dbReference type="ARBA" id="ARBA00022801"/>
    </source>
</evidence>
<organism evidence="12 13">
    <name type="scientific">Paenibacillus roseus</name>
    <dbReference type="NCBI Taxonomy" id="2798579"/>
    <lineage>
        <taxon>Bacteria</taxon>
        <taxon>Bacillati</taxon>
        <taxon>Bacillota</taxon>
        <taxon>Bacilli</taxon>
        <taxon>Bacillales</taxon>
        <taxon>Paenibacillaceae</taxon>
        <taxon>Paenibacillus</taxon>
    </lineage>
</organism>
<dbReference type="RefSeq" id="WP_199017847.1">
    <property type="nucleotide sequence ID" value="NZ_JAELUP010000006.1"/>
</dbReference>
<feature type="chain" id="PRO_5037532858" description="D-alanyl-D-alanine dipeptidase" evidence="11">
    <location>
        <begin position="28"/>
        <end position="307"/>
    </location>
</feature>
<dbReference type="SUPFAM" id="SSF55166">
    <property type="entry name" value="Hedgehog/DD-peptidase"/>
    <property type="match status" value="1"/>
</dbReference>
<accession>A0A934J3U0</accession>
<evidence type="ECO:0000256" key="9">
    <source>
        <dbReference type="HAMAP-Rule" id="MF_01924"/>
    </source>
</evidence>
<keyword evidence="6 9" id="KW-0224">Dipeptidase</keyword>
<dbReference type="EMBL" id="JAELUP010000006">
    <property type="protein sequence ID" value="MBJ6360321.1"/>
    <property type="molecule type" value="Genomic_DNA"/>
</dbReference>
<feature type="active site" description="Proton donor/acceptor" evidence="9">
    <location>
        <position position="286"/>
    </location>
</feature>
<proteinExistence type="inferred from homology"/>
<comment type="similarity">
    <text evidence="9">Belongs to the peptidase M15D family.</text>
</comment>
<dbReference type="GO" id="GO:0006508">
    <property type="term" value="P:proteolysis"/>
    <property type="evidence" value="ECO:0007669"/>
    <property type="project" value="UniProtKB-KW"/>
</dbReference>
<feature type="region of interest" description="Disordered" evidence="10">
    <location>
        <begin position="29"/>
        <end position="99"/>
    </location>
</feature>
<evidence type="ECO:0000256" key="8">
    <source>
        <dbReference type="ARBA" id="ARBA00023316"/>
    </source>
</evidence>
<evidence type="ECO:0000256" key="6">
    <source>
        <dbReference type="ARBA" id="ARBA00022997"/>
    </source>
</evidence>
<evidence type="ECO:0000313" key="12">
    <source>
        <dbReference type="EMBL" id="MBJ6360321.1"/>
    </source>
</evidence>
<keyword evidence="5 9" id="KW-0862">Zinc</keyword>
<feature type="compositionally biased region" description="Low complexity" evidence="10">
    <location>
        <begin position="64"/>
        <end position="76"/>
    </location>
</feature>
<evidence type="ECO:0000256" key="10">
    <source>
        <dbReference type="SAM" id="MobiDB-lite"/>
    </source>
</evidence>
<keyword evidence="7 9" id="KW-0482">Metalloprotease</keyword>
<evidence type="ECO:0000256" key="3">
    <source>
        <dbReference type="ARBA" id="ARBA00022723"/>
    </source>
</evidence>
<keyword evidence="8" id="KW-0961">Cell wall biogenesis/degradation</keyword>
<dbReference type="PANTHER" id="PTHR43126:SF1">
    <property type="entry name" value="D-ALANYL-D-ALANINE DIPEPTIDASE"/>
    <property type="match status" value="1"/>
</dbReference>
<protein>
    <recommendedName>
        <fullName evidence="9">D-alanyl-D-alanine dipeptidase</fullName>
        <shortName evidence="9">D-Ala-D-Ala dipeptidase</shortName>
        <ecNumber evidence="9">3.4.13.22</ecNumber>
    </recommendedName>
</protein>
<comment type="caution">
    <text evidence="12">The sequence shown here is derived from an EMBL/GenBank/DDBJ whole genome shotgun (WGS) entry which is preliminary data.</text>
</comment>
<dbReference type="GO" id="GO:0071555">
    <property type="term" value="P:cell wall organization"/>
    <property type="evidence" value="ECO:0007669"/>
    <property type="project" value="UniProtKB-KW"/>
</dbReference>
<comment type="function">
    <text evidence="9">Catalyzes hydrolysis of the D-alanyl-D-alanine dipeptide.</text>
</comment>
<keyword evidence="4 9" id="KW-0378">Hydrolase</keyword>
<evidence type="ECO:0000256" key="1">
    <source>
        <dbReference type="ARBA" id="ARBA00001362"/>
    </source>
</evidence>
<gene>
    <name evidence="12" type="ORF">JFN88_03160</name>
</gene>
<dbReference type="EC" id="3.4.13.22" evidence="9"/>
<dbReference type="InterPro" id="IPR000755">
    <property type="entry name" value="A_A_dipeptidase"/>
</dbReference>
<keyword evidence="13" id="KW-1185">Reference proteome</keyword>
<feature type="binding site" evidence="9">
    <location>
        <position position="289"/>
    </location>
    <ligand>
        <name>Zn(2+)</name>
        <dbReference type="ChEBI" id="CHEBI:29105"/>
        <note>catalytic</note>
    </ligand>
</feature>
<feature type="compositionally biased region" description="Polar residues" evidence="10">
    <location>
        <begin position="43"/>
        <end position="63"/>
    </location>
</feature>
<dbReference type="HAMAP" id="MF_01924">
    <property type="entry name" value="A_A_dipeptidase"/>
    <property type="match status" value="1"/>
</dbReference>
<dbReference type="Proteomes" id="UP000640274">
    <property type="component" value="Unassembled WGS sequence"/>
</dbReference>
<evidence type="ECO:0000256" key="5">
    <source>
        <dbReference type="ARBA" id="ARBA00022833"/>
    </source>
</evidence>
<feature type="binding site" evidence="9">
    <location>
        <position position="221"/>
    </location>
    <ligand>
        <name>Zn(2+)</name>
        <dbReference type="ChEBI" id="CHEBI:29105"/>
        <note>catalytic</note>
    </ligand>
</feature>
<evidence type="ECO:0000256" key="11">
    <source>
        <dbReference type="SAM" id="SignalP"/>
    </source>
</evidence>
<feature type="signal peptide" evidence="11">
    <location>
        <begin position="1"/>
        <end position="27"/>
    </location>
</feature>
<name>A0A934J3U0_9BACL</name>
<feature type="binding site" evidence="9">
    <location>
        <position position="228"/>
    </location>
    <ligand>
        <name>Zn(2+)</name>
        <dbReference type="ChEBI" id="CHEBI:29105"/>
        <note>catalytic</note>
    </ligand>
</feature>
<dbReference type="CDD" id="cd14817">
    <property type="entry name" value="D-Ala-D-Ala_dipeptidase_VanX"/>
    <property type="match status" value="1"/>
</dbReference>
<comment type="catalytic activity">
    <reaction evidence="1 9">
        <text>D-alanyl-D-alanine + H2O = 2 D-alanine</text>
        <dbReference type="Rhea" id="RHEA:20661"/>
        <dbReference type="ChEBI" id="CHEBI:15377"/>
        <dbReference type="ChEBI" id="CHEBI:57416"/>
        <dbReference type="ChEBI" id="CHEBI:57822"/>
        <dbReference type="EC" id="3.4.13.22"/>
    </reaction>
</comment>